<evidence type="ECO:0000256" key="1">
    <source>
        <dbReference type="SAM" id="Phobius"/>
    </source>
</evidence>
<keyword evidence="1" id="KW-0472">Membrane</keyword>
<feature type="transmembrane region" description="Helical" evidence="1">
    <location>
        <begin position="91"/>
        <end position="108"/>
    </location>
</feature>
<sequence length="110" mass="10770">MTTRKLKTFVFASEVVVDVGGGVGEVMLTVASLTVEVGTIIGVSVVVVFAIGTVGIVTGGIGDDVCADVVVVGAVVVIDAVFVVFGNAVVVGGGLVGGVLVLTIILTAPK</sequence>
<proteinExistence type="predicted"/>
<protein>
    <submittedName>
        <fullName evidence="3">Uncharacterized protein</fullName>
    </submittedName>
</protein>
<accession>A0A914QXB0</accession>
<reference evidence="3" key="1">
    <citation type="submission" date="2022-11" db="UniProtKB">
        <authorList>
            <consortium name="WormBaseParasite"/>
        </authorList>
    </citation>
    <scope>IDENTIFICATION</scope>
</reference>
<evidence type="ECO:0000313" key="2">
    <source>
        <dbReference type="Proteomes" id="UP000887578"/>
    </source>
</evidence>
<dbReference type="Proteomes" id="UP000887578">
    <property type="component" value="Unplaced"/>
</dbReference>
<feature type="transmembrane region" description="Helical" evidence="1">
    <location>
        <begin position="37"/>
        <end position="58"/>
    </location>
</feature>
<keyword evidence="1" id="KW-1133">Transmembrane helix</keyword>
<dbReference type="AlphaFoldDB" id="A0A914QXB0"/>
<evidence type="ECO:0000313" key="3">
    <source>
        <dbReference type="WBParaSite" id="PDA_v2.g6514.t1"/>
    </source>
</evidence>
<keyword evidence="2" id="KW-1185">Reference proteome</keyword>
<dbReference type="WBParaSite" id="PDA_v2.g6514.t1">
    <property type="protein sequence ID" value="PDA_v2.g6514.t1"/>
    <property type="gene ID" value="PDA_v2.g6514"/>
</dbReference>
<name>A0A914QXB0_9BILA</name>
<keyword evidence="1" id="KW-0812">Transmembrane</keyword>
<organism evidence="2 3">
    <name type="scientific">Panagrolaimus davidi</name>
    <dbReference type="NCBI Taxonomy" id="227884"/>
    <lineage>
        <taxon>Eukaryota</taxon>
        <taxon>Metazoa</taxon>
        <taxon>Ecdysozoa</taxon>
        <taxon>Nematoda</taxon>
        <taxon>Chromadorea</taxon>
        <taxon>Rhabditida</taxon>
        <taxon>Tylenchina</taxon>
        <taxon>Panagrolaimomorpha</taxon>
        <taxon>Panagrolaimoidea</taxon>
        <taxon>Panagrolaimidae</taxon>
        <taxon>Panagrolaimus</taxon>
    </lineage>
</organism>